<evidence type="ECO:0000256" key="1">
    <source>
        <dbReference type="SAM" id="MobiDB-lite"/>
    </source>
</evidence>
<proteinExistence type="predicted"/>
<accession>A0A835CRU9</accession>
<reference evidence="2 3" key="1">
    <citation type="submission" date="2020-08" db="EMBL/GenBank/DDBJ databases">
        <title>Aphidius gifuensis genome sequencing and assembly.</title>
        <authorList>
            <person name="Du Z."/>
        </authorList>
    </citation>
    <scope>NUCLEOTIDE SEQUENCE [LARGE SCALE GENOMIC DNA]</scope>
    <source>
        <strain evidence="2">YNYX2018</strain>
        <tissue evidence="2">Adults</tissue>
    </source>
</reference>
<comment type="caution">
    <text evidence="2">The sequence shown here is derived from an EMBL/GenBank/DDBJ whole genome shotgun (WGS) entry which is preliminary data.</text>
</comment>
<keyword evidence="3" id="KW-1185">Reference proteome</keyword>
<dbReference type="Proteomes" id="UP000639338">
    <property type="component" value="Unassembled WGS sequence"/>
</dbReference>
<feature type="compositionally biased region" description="Polar residues" evidence="1">
    <location>
        <begin position="82"/>
        <end position="96"/>
    </location>
</feature>
<protein>
    <submittedName>
        <fullName evidence="2">Uncharacterized protein</fullName>
    </submittedName>
</protein>
<gene>
    <name evidence="2" type="ORF">HCN44_006304</name>
</gene>
<feature type="region of interest" description="Disordered" evidence="1">
    <location>
        <begin position="76"/>
        <end position="96"/>
    </location>
</feature>
<name>A0A835CRU9_APHGI</name>
<feature type="region of interest" description="Disordered" evidence="1">
    <location>
        <begin position="1"/>
        <end position="48"/>
    </location>
</feature>
<dbReference type="EMBL" id="JACMRX010000003">
    <property type="protein sequence ID" value="KAF7993244.1"/>
    <property type="molecule type" value="Genomic_DNA"/>
</dbReference>
<evidence type="ECO:0000313" key="2">
    <source>
        <dbReference type="EMBL" id="KAF7993244.1"/>
    </source>
</evidence>
<organism evidence="2 3">
    <name type="scientific">Aphidius gifuensis</name>
    <name type="common">Parasitoid wasp</name>
    <dbReference type="NCBI Taxonomy" id="684658"/>
    <lineage>
        <taxon>Eukaryota</taxon>
        <taxon>Metazoa</taxon>
        <taxon>Ecdysozoa</taxon>
        <taxon>Arthropoda</taxon>
        <taxon>Hexapoda</taxon>
        <taxon>Insecta</taxon>
        <taxon>Pterygota</taxon>
        <taxon>Neoptera</taxon>
        <taxon>Endopterygota</taxon>
        <taxon>Hymenoptera</taxon>
        <taxon>Apocrita</taxon>
        <taxon>Ichneumonoidea</taxon>
        <taxon>Braconidae</taxon>
        <taxon>Aphidiinae</taxon>
        <taxon>Aphidius</taxon>
    </lineage>
</organism>
<evidence type="ECO:0000313" key="3">
    <source>
        <dbReference type="Proteomes" id="UP000639338"/>
    </source>
</evidence>
<dbReference type="CDD" id="cd21853">
    <property type="entry name" value="KNL1_NTD"/>
    <property type="match status" value="1"/>
</dbReference>
<dbReference type="OrthoDB" id="8197607at2759"/>
<sequence>MVIMNPTKPEKKISRRSSILKLPKNKNPSEYGDQAVPAEESPRKDNRRVSFAGKKHVKEFCESNFQGTVWDNTYEESDSSHMKTSQTSLSDVTPPLNTTNENSPIENNSYQLITNQHLQNLPRATNYHLDESNDTLLLLANKRQLNRRNQLPLNNNGLDQFIDKENIPISIETEKIESSLVEDEIIQLSHKTIDKTDNMLPSFSIYCDDEEENKDLKCLENNDDTVIGELSMDCTLTANQLQISSDKCNNNNNNNSIDNINESKDMEITDNISSNIYKQENTIDNKTQYFEQNEMVMTVAVSSLLDKQKIIYDENDEITSNNRMSMTTAISSVLHRPLFNDQTRKLDQSQMEMTEAGPSLLCRQITDDQSQVINQNRMEINNANSAVFNNKKISDDQTKIFHENRMSITSAIPSVLHNQLGEDKTIFFQHERMDTTRVVPSHLQVMLYEQNQGCNQNRMSMTTMTPSVLQHQPTEENQQRANRQSIMEMTEPVASGLSQNNDEEASGVVNENRMSMTTMIPSMLQHQQLRNNQQRNNRQSMMEMTEAISSVLSQNNEEQSEVINQNQMSMTTAISSILQRQAIAVNQTINQNPMEFTEAIPSVLNQPKNTDNQSRMTVINSTSKSPSRLANQVPSTHNYLDEITDPSLSLKRNYGIIRSPHNSRNTELSSPYPKIQINKSSNVQKNTATDKDREKLHRVLHEGLSEVEYSPIPKQYKNISMELTTPVPTNYVIDQNSTDEMISVINEADNSKEINKQISTIVNSTIIPEMGDDKSIEINKNSSFVNSTINPEDNAADKNPIESADMSKIKNVINEEIIPAIERAEISSSLSIDKENHEPIDNNPSTNKSVARELFEINDNVALENLDNNHSSNSTNESIACRHYFDDNTADQITRPFASPSFNMNTETTKTIRIIPNCFENSEYNHSLTIPIQQSSTDNLDAIKEPSFFENSTESVDVNAVYGNEITANIKIWERQNIPQVKETIESGNKSVDDHQDNINNNEINSTDKTQENISVVNFSKATEKHNTSIIKINKTNKRRSLDMCDDEKISEKTKRFKLNNNNYYSQASNDESSSLKFIKKPEELLKNKETNKLPIEIIESLETKQFLAQNKLQLKNINAIIAKNTLFLNKVMKDIDDKKKELHYHEEKMNEFSIIGNKKIVLNDDLNLNVEENNDTSRFGVLKKNIKNYENKRECIWKIISIDSTRIIIEYYKTTIWLVIGFDVPDNTDELEMIKGVKIIPRLHPNEIVSLKITDKLIVDQIDLEYLKDNYKTYDDVMKMIEYVDDEVKSIYDFYFELIKLERKNLMDISLDKITFVSRTSKMRIILRVTVNVKIFSKITPDDITVDCLLGNVKHNDIKNLIKNVKKNYRFLKFYIDDVRNFIELLEEAQRPKNI</sequence>